<comment type="caution">
    <text evidence="4">The sequence shown here is derived from an EMBL/GenBank/DDBJ whole genome shotgun (WGS) entry which is preliminary data.</text>
</comment>
<feature type="domain" description="RecQ mediated genome instability protein 1 OB-fold" evidence="2">
    <location>
        <begin position="200"/>
        <end position="360"/>
    </location>
</feature>
<dbReference type="Pfam" id="PF08585">
    <property type="entry name" value="RMI1_N_C"/>
    <property type="match status" value="1"/>
</dbReference>
<feature type="compositionally biased region" description="Basic and acidic residues" evidence="1">
    <location>
        <begin position="1"/>
        <end position="10"/>
    </location>
</feature>
<dbReference type="InterPro" id="IPR042470">
    <property type="entry name" value="RMI1_N_C_sf"/>
</dbReference>
<dbReference type="Proteomes" id="UP001302126">
    <property type="component" value="Unassembled WGS sequence"/>
</dbReference>
<dbReference type="InterPro" id="IPR049363">
    <property type="entry name" value="RMI1_N"/>
</dbReference>
<feature type="compositionally biased region" description="Basic and acidic residues" evidence="1">
    <location>
        <begin position="274"/>
        <end position="285"/>
    </location>
</feature>
<feature type="domain" description="RMI1 N-terminal" evidence="3">
    <location>
        <begin position="129"/>
        <end position="173"/>
    </location>
</feature>
<organism evidence="4 5">
    <name type="scientific">Podospora australis</name>
    <dbReference type="NCBI Taxonomy" id="1536484"/>
    <lineage>
        <taxon>Eukaryota</taxon>
        <taxon>Fungi</taxon>
        <taxon>Dikarya</taxon>
        <taxon>Ascomycota</taxon>
        <taxon>Pezizomycotina</taxon>
        <taxon>Sordariomycetes</taxon>
        <taxon>Sordariomycetidae</taxon>
        <taxon>Sordariales</taxon>
        <taxon>Podosporaceae</taxon>
        <taxon>Podospora</taxon>
    </lineage>
</organism>
<gene>
    <name evidence="4" type="ORF">QBC35DRAFT_243691</name>
</gene>
<sequence length="373" mass="41259">MAPVKKDKYFHPYYHSPLRLISNSPLKPRTAGDAESEPPSQNTHEGDSQHSVSDADIDQDNNSEYSLPPDQPVNRRLFQPPLQPHPAENRAARTDPHLNQQQLDRRLGLPPTYHPQQAMDLPTQLQTSLRTQSLPLPSLSFLTALSTARNPPPPLASLLATARSRILASDLTSPGLLDPSYVTSHSFPSQPEISSPNIPERKLASDTIVQILDIENLSKSRWEQVEELEAIARGEEKRGREIVRLPTAAGEDNDNENENGVGTGTQFPTQASAQHREREGNKDRNSTHKLLLQDCQGQTVYGIELKRVDRIGITTTFIGEKMLLKTGTVVARGTVMLEPATCFVLGGKVEAWNKAWLEGRLARLREVAEGGGH</sequence>
<dbReference type="Gene3D" id="2.40.50.770">
    <property type="entry name" value="RecQ-mediated genome instability protein Rmi1, C-terminal domain"/>
    <property type="match status" value="1"/>
</dbReference>
<dbReference type="EMBL" id="MU864355">
    <property type="protein sequence ID" value="KAK4192217.1"/>
    <property type="molecule type" value="Genomic_DNA"/>
</dbReference>
<evidence type="ECO:0000313" key="5">
    <source>
        <dbReference type="Proteomes" id="UP001302126"/>
    </source>
</evidence>
<dbReference type="Pfam" id="PF21000">
    <property type="entry name" value="RMI1_N_N"/>
    <property type="match status" value="1"/>
</dbReference>
<dbReference type="InterPro" id="IPR013894">
    <property type="entry name" value="RMI1_OB"/>
</dbReference>
<name>A0AAN7AN48_9PEZI</name>
<reference evidence="4" key="1">
    <citation type="journal article" date="2023" name="Mol. Phylogenet. Evol.">
        <title>Genome-scale phylogeny and comparative genomics of the fungal order Sordariales.</title>
        <authorList>
            <person name="Hensen N."/>
            <person name="Bonometti L."/>
            <person name="Westerberg I."/>
            <person name="Brannstrom I.O."/>
            <person name="Guillou S."/>
            <person name="Cros-Aarteil S."/>
            <person name="Calhoun S."/>
            <person name="Haridas S."/>
            <person name="Kuo A."/>
            <person name="Mondo S."/>
            <person name="Pangilinan J."/>
            <person name="Riley R."/>
            <person name="LaButti K."/>
            <person name="Andreopoulos B."/>
            <person name="Lipzen A."/>
            <person name="Chen C."/>
            <person name="Yan M."/>
            <person name="Daum C."/>
            <person name="Ng V."/>
            <person name="Clum A."/>
            <person name="Steindorff A."/>
            <person name="Ohm R.A."/>
            <person name="Martin F."/>
            <person name="Silar P."/>
            <person name="Natvig D.O."/>
            <person name="Lalanne C."/>
            <person name="Gautier V."/>
            <person name="Ament-Velasquez S.L."/>
            <person name="Kruys A."/>
            <person name="Hutchinson M.I."/>
            <person name="Powell A.J."/>
            <person name="Barry K."/>
            <person name="Miller A.N."/>
            <person name="Grigoriev I.V."/>
            <person name="Debuchy R."/>
            <person name="Gladieux P."/>
            <person name="Hiltunen Thoren M."/>
            <person name="Johannesson H."/>
        </authorList>
    </citation>
    <scope>NUCLEOTIDE SEQUENCE</scope>
    <source>
        <strain evidence="4">PSN309</strain>
    </source>
</reference>
<protein>
    <recommendedName>
        <fullName evidence="6">RecQ mediated genome instability protein 1 N-terminal domain-containing protein</fullName>
    </recommendedName>
</protein>
<keyword evidence="5" id="KW-1185">Reference proteome</keyword>
<evidence type="ECO:0000259" key="2">
    <source>
        <dbReference type="Pfam" id="PF08585"/>
    </source>
</evidence>
<proteinExistence type="predicted"/>
<evidence type="ECO:0000313" key="4">
    <source>
        <dbReference type="EMBL" id="KAK4192217.1"/>
    </source>
</evidence>
<evidence type="ECO:0000259" key="3">
    <source>
        <dbReference type="Pfam" id="PF21000"/>
    </source>
</evidence>
<feature type="region of interest" description="Disordered" evidence="1">
    <location>
        <begin position="247"/>
        <end position="285"/>
    </location>
</feature>
<accession>A0AAN7AN48</accession>
<evidence type="ECO:0000256" key="1">
    <source>
        <dbReference type="SAM" id="MobiDB-lite"/>
    </source>
</evidence>
<dbReference type="AlphaFoldDB" id="A0AAN7AN48"/>
<evidence type="ECO:0008006" key="6">
    <source>
        <dbReference type="Google" id="ProtNLM"/>
    </source>
</evidence>
<feature type="compositionally biased region" description="Basic and acidic residues" evidence="1">
    <location>
        <begin position="87"/>
        <end position="96"/>
    </location>
</feature>
<reference evidence="4" key="2">
    <citation type="submission" date="2023-05" db="EMBL/GenBank/DDBJ databases">
        <authorList>
            <consortium name="Lawrence Berkeley National Laboratory"/>
            <person name="Steindorff A."/>
            <person name="Hensen N."/>
            <person name="Bonometti L."/>
            <person name="Westerberg I."/>
            <person name="Brannstrom I.O."/>
            <person name="Guillou S."/>
            <person name="Cros-Aarteil S."/>
            <person name="Calhoun S."/>
            <person name="Haridas S."/>
            <person name="Kuo A."/>
            <person name="Mondo S."/>
            <person name="Pangilinan J."/>
            <person name="Riley R."/>
            <person name="Labutti K."/>
            <person name="Andreopoulos B."/>
            <person name="Lipzen A."/>
            <person name="Chen C."/>
            <person name="Yanf M."/>
            <person name="Daum C."/>
            <person name="Ng V."/>
            <person name="Clum A."/>
            <person name="Ohm R."/>
            <person name="Martin F."/>
            <person name="Silar P."/>
            <person name="Natvig D."/>
            <person name="Lalanne C."/>
            <person name="Gautier V."/>
            <person name="Ament-Velasquez S.L."/>
            <person name="Kruys A."/>
            <person name="Hutchinson M.I."/>
            <person name="Powell A.J."/>
            <person name="Barry K."/>
            <person name="Miller A.N."/>
            <person name="Grigoriev I.V."/>
            <person name="Debuchy R."/>
            <person name="Gladieux P."/>
            <person name="Thoren M.H."/>
            <person name="Johannesson H."/>
        </authorList>
    </citation>
    <scope>NUCLEOTIDE SEQUENCE</scope>
    <source>
        <strain evidence="4">PSN309</strain>
    </source>
</reference>
<feature type="region of interest" description="Disordered" evidence="1">
    <location>
        <begin position="1"/>
        <end position="96"/>
    </location>
</feature>